<gene>
    <name evidence="2" type="ORF">AV942_04275</name>
</gene>
<accession>A0AAC8XHZ3</accession>
<evidence type="ECO:0000259" key="1">
    <source>
        <dbReference type="Pfam" id="PF12728"/>
    </source>
</evidence>
<dbReference type="RefSeq" id="WP_015066343.1">
    <property type="nucleotide sequence ID" value="NZ_CAXGIV010000108.1"/>
</dbReference>
<dbReference type="Pfam" id="PF12728">
    <property type="entry name" value="HTH_17"/>
    <property type="match status" value="1"/>
</dbReference>
<dbReference type="SUPFAM" id="SSF46955">
    <property type="entry name" value="Putative DNA-binding domain"/>
    <property type="match status" value="1"/>
</dbReference>
<dbReference type="InterPro" id="IPR041657">
    <property type="entry name" value="HTH_17"/>
</dbReference>
<sequence length="73" mass="8194">MKVATQTKLLSPQEVAEQLGVTLNTLAVWRCHGSSSLSYVKIGRCVRYRAEDVEAFINAHRFYHADKPVNACD</sequence>
<reference evidence="2 3" key="1">
    <citation type="submission" date="2015-12" db="EMBL/GenBank/DDBJ databases">
        <title>Intraspecies pangenome expansion in the marine bacterium Alteromonas.</title>
        <authorList>
            <person name="Lopez-Perez M."/>
            <person name="Rodriguez-Valera F."/>
        </authorList>
    </citation>
    <scope>NUCLEOTIDE SEQUENCE [LARGE SCALE GENOMIC DNA]</scope>
    <source>
        <strain evidence="2 3">UM8</strain>
    </source>
</reference>
<name>A0AAC8XHZ3_9ALTE</name>
<evidence type="ECO:0000313" key="2">
    <source>
        <dbReference type="EMBL" id="AMJ77584.1"/>
    </source>
</evidence>
<dbReference type="AlphaFoldDB" id="A0AAC8XHZ3"/>
<dbReference type="EMBL" id="CP013928">
    <property type="protein sequence ID" value="AMJ77584.1"/>
    <property type="molecule type" value="Genomic_DNA"/>
</dbReference>
<evidence type="ECO:0000313" key="3">
    <source>
        <dbReference type="Proteomes" id="UP000061468"/>
    </source>
</evidence>
<protein>
    <submittedName>
        <fullName evidence="2">Excisionase</fullName>
    </submittedName>
</protein>
<dbReference type="Proteomes" id="UP000061468">
    <property type="component" value="Chromosome"/>
</dbReference>
<feature type="domain" description="Helix-turn-helix" evidence="1">
    <location>
        <begin position="9"/>
        <end position="60"/>
    </location>
</feature>
<proteinExistence type="predicted"/>
<dbReference type="InterPro" id="IPR009061">
    <property type="entry name" value="DNA-bd_dom_put_sf"/>
</dbReference>
<organism evidence="2 3">
    <name type="scientific">Alteromonas mediterranea</name>
    <dbReference type="NCBI Taxonomy" id="314275"/>
    <lineage>
        <taxon>Bacteria</taxon>
        <taxon>Pseudomonadati</taxon>
        <taxon>Pseudomonadota</taxon>
        <taxon>Gammaproteobacteria</taxon>
        <taxon>Alteromonadales</taxon>
        <taxon>Alteromonadaceae</taxon>
        <taxon>Alteromonas/Salinimonas group</taxon>
        <taxon>Alteromonas</taxon>
    </lineage>
</organism>